<dbReference type="Proteomes" id="UP000198393">
    <property type="component" value="Unassembled WGS sequence"/>
</dbReference>
<dbReference type="InterPro" id="IPR027417">
    <property type="entry name" value="P-loop_NTPase"/>
</dbReference>
<keyword evidence="2" id="KW-1185">Reference proteome</keyword>
<dbReference type="EMBL" id="FZPD01000001">
    <property type="protein sequence ID" value="SNS53148.1"/>
    <property type="molecule type" value="Genomic_DNA"/>
</dbReference>
<accession>A0A239F9J2</accession>
<protein>
    <submittedName>
        <fullName evidence="1">Uncharacterized protein</fullName>
    </submittedName>
</protein>
<evidence type="ECO:0000313" key="2">
    <source>
        <dbReference type="Proteomes" id="UP000198393"/>
    </source>
</evidence>
<organism evidence="1 2">
    <name type="scientific">Ekhidna lutea</name>
    <dbReference type="NCBI Taxonomy" id="447679"/>
    <lineage>
        <taxon>Bacteria</taxon>
        <taxon>Pseudomonadati</taxon>
        <taxon>Bacteroidota</taxon>
        <taxon>Cytophagia</taxon>
        <taxon>Cytophagales</taxon>
        <taxon>Reichenbachiellaceae</taxon>
        <taxon>Ekhidna</taxon>
    </lineage>
</organism>
<dbReference type="AlphaFoldDB" id="A0A239F9J2"/>
<evidence type="ECO:0000313" key="1">
    <source>
        <dbReference type="EMBL" id="SNS53148.1"/>
    </source>
</evidence>
<proteinExistence type="predicted"/>
<dbReference type="RefSeq" id="WP_089355305.1">
    <property type="nucleotide sequence ID" value="NZ_FZPD01000001.1"/>
</dbReference>
<name>A0A239F9J2_EKHLU</name>
<gene>
    <name evidence="1" type="ORF">SAMN05421640_0547</name>
</gene>
<dbReference type="SUPFAM" id="SSF52540">
    <property type="entry name" value="P-loop containing nucleoside triphosphate hydrolases"/>
    <property type="match status" value="1"/>
</dbReference>
<dbReference type="OrthoDB" id="1109088at2"/>
<reference evidence="1 2" key="1">
    <citation type="submission" date="2017-06" db="EMBL/GenBank/DDBJ databases">
        <authorList>
            <person name="Kim H.J."/>
            <person name="Triplett B.A."/>
        </authorList>
    </citation>
    <scope>NUCLEOTIDE SEQUENCE [LARGE SCALE GENOMIC DNA]</scope>
    <source>
        <strain evidence="1 2">DSM 19307</strain>
    </source>
</reference>
<sequence length="986" mass="112878">MKKRKYTALEVTAIRQQVESVLKDQFITVLKEDLKRESSQMKEILGLADAFQALPIGERTQPEVISRTKEEVYDALSKSWDSPEKEDSEEPYKKFKEALVATFDQLPEVIHEPQSSERFNPQDDDNFFWRNVKKVKLLAFKLSTIGRKSTKKKGTAPVYWDHSIPLKNLASYYFGGSLLRDLTPVTDQFYIGLCKQYLMIKQFEEEVLEGDAQKTTTQIKSSITRSSKSILAEVEKGIDAVLDSKTSEFQRAAERVGTIELSARKYSDISIKSYNSISSKKWARNNQEWQNTVFALFEEWRLDLDIHILKNKAHALLAEFQSSQLKKLDEQISPEIAFIHNFISDAEKSIVAKEDGSLSKTLKNVNYQAGKKLGQDLVPKLCDKLTSQNIVNLINKLEVEVSQYVEELDNEHVIVPSNNYAVALKSDELKKISPYELISFETLNRLQEDLEIVKKELFQSLEDTVSSISDLDNIITFNMGAAIATLEEEGKTEEEVEELAVEGLKRALTRLTTSKDQLTSSLEKTADQVEAIINTFCESILELTDNENVIQLRLRIAKAKAAQQAAELKEGIKDKIVAQKDKLVIFWKDAQERIKTLLSKISNSFILTASKPEITKEVSDFLLSSQSAINSLPLIYRRLYRIEPLEDLELFEGRENELKKLDEAFENWNKGRYAGTVVLGEKWGGLTSFVNFAISRSKYPFSITRFSATDNITTKSSLIDFMKIILKNDSFQNLEEIIQFLNEGPKRIIVLEDLQSLYLRKIDGFVALRLLFELMARTYGRVFWITTCTIYAWKYLSKAINIDEYFSYAIEMGELSNDEIVNIVWKRNRISGFNIQFEPSEKLAVEKKFLKLSARDQQSLLKKEYFDALNAFAKSNVSLALIFWLLSTKEVDESTITISHFKNPDLNFINVLSMDKVYTLHALILHDGLTEKQLAEVLNISESMSQLNLLALLEDGIVMKEETVFLVNPIVYRNTVLMLRSKNLIH</sequence>